<accession>U9SVA5</accession>
<proteinExistence type="predicted"/>
<dbReference type="AlphaFoldDB" id="U9SVA5"/>
<evidence type="ECO:0008006" key="2">
    <source>
        <dbReference type="Google" id="ProtNLM"/>
    </source>
</evidence>
<protein>
    <recommendedName>
        <fullName evidence="2">DDE-1 domain-containing protein</fullName>
    </recommendedName>
</protein>
<name>U9SVA5_RHIID</name>
<reference evidence="1" key="1">
    <citation type="submission" date="2013-07" db="EMBL/GenBank/DDBJ databases">
        <title>The genome of an arbuscular mycorrhizal fungus provides insights into the evolution of the oldest plant symbiosis.</title>
        <authorList>
            <consortium name="DOE Joint Genome Institute"/>
            <person name="Tisserant E."/>
            <person name="Malbreil M."/>
            <person name="Kuo A."/>
            <person name="Kohler A."/>
            <person name="Symeonidi A."/>
            <person name="Balestrini R."/>
            <person name="Charron P."/>
            <person name="Duensing N."/>
            <person name="Frei-dit-Frey N."/>
            <person name="Gianinazzi-Pearson V."/>
            <person name="Gilbert B."/>
            <person name="Handa Y."/>
            <person name="Hijri M."/>
            <person name="Kaul R."/>
            <person name="Kawaguchi M."/>
            <person name="Krajinski F."/>
            <person name="Lammers P."/>
            <person name="Lapierre D."/>
            <person name="Masclaux F.G."/>
            <person name="Murat C."/>
            <person name="Morin E."/>
            <person name="Ndikumana S."/>
            <person name="Pagni M."/>
            <person name="Petitpierre D."/>
            <person name="Requena N."/>
            <person name="Rosikiewicz P."/>
            <person name="Riley R."/>
            <person name="Saito K."/>
            <person name="San Clemente H."/>
            <person name="Shapiro H."/>
            <person name="van Tuinen D."/>
            <person name="Becard G."/>
            <person name="Bonfante P."/>
            <person name="Paszkowski U."/>
            <person name="Shachar-Hill Y."/>
            <person name="Young J.P."/>
            <person name="Sanders I.R."/>
            <person name="Henrissat B."/>
            <person name="Rensing S.A."/>
            <person name="Grigoriev I.V."/>
            <person name="Corradi N."/>
            <person name="Roux C."/>
            <person name="Martin F."/>
        </authorList>
    </citation>
    <scope>NUCLEOTIDE SEQUENCE</scope>
    <source>
        <strain evidence="1">DAOM 197198</strain>
    </source>
</reference>
<dbReference type="HOGENOM" id="CLU_132794_0_0_1"/>
<dbReference type="EMBL" id="KI301515">
    <property type="protein sequence ID" value="ERZ95065.1"/>
    <property type="molecule type" value="Genomic_DNA"/>
</dbReference>
<evidence type="ECO:0000313" key="1">
    <source>
        <dbReference type="EMBL" id="ERZ95065.1"/>
    </source>
</evidence>
<sequence length="183" mass="21383">MRWMLRYVEAGGHTEDLRMDVLQTIRYIIQVWDEVNAEIICNCWCHTKILPDANVDLRNISEDIRQCEDLVLNDLADALQGLNLPYPMQAEKFLNISEENVIYKVPKDDQIIEELVYLFKNANKEDIELEEMDDSNKSSIISVNIAINSLETVCIFLLQQDNAEEYIKLVEKIEKIFKVKKQT</sequence>
<organism evidence="1">
    <name type="scientific">Rhizophagus irregularis (strain DAOM 181602 / DAOM 197198 / MUCL 43194)</name>
    <name type="common">Arbuscular mycorrhizal fungus</name>
    <name type="synonym">Glomus intraradices</name>
    <dbReference type="NCBI Taxonomy" id="747089"/>
    <lineage>
        <taxon>Eukaryota</taxon>
        <taxon>Fungi</taxon>
        <taxon>Fungi incertae sedis</taxon>
        <taxon>Mucoromycota</taxon>
        <taxon>Glomeromycotina</taxon>
        <taxon>Glomeromycetes</taxon>
        <taxon>Glomerales</taxon>
        <taxon>Glomeraceae</taxon>
        <taxon>Rhizophagus</taxon>
    </lineage>
</organism>
<gene>
    <name evidence="1" type="ORF">GLOINDRAFT_13985</name>
</gene>